<feature type="domain" description="DUF6533" evidence="2">
    <location>
        <begin position="20"/>
        <end position="64"/>
    </location>
</feature>
<feature type="transmembrane region" description="Helical" evidence="1">
    <location>
        <begin position="170"/>
        <end position="191"/>
    </location>
</feature>
<feature type="transmembrane region" description="Helical" evidence="1">
    <location>
        <begin position="118"/>
        <end position="140"/>
    </location>
</feature>
<dbReference type="AlphaFoldDB" id="A0A1X6N368"/>
<keyword evidence="1" id="KW-1133">Transmembrane helix</keyword>
<name>A0A1X6N368_9APHY</name>
<dbReference type="GeneID" id="36323970"/>
<reference evidence="3 4" key="1">
    <citation type="submission" date="2017-04" db="EMBL/GenBank/DDBJ databases">
        <title>Genome Sequence of the Model Brown-Rot Fungus Postia placenta SB12.</title>
        <authorList>
            <consortium name="DOE Joint Genome Institute"/>
            <person name="Gaskell J."/>
            <person name="Kersten P."/>
            <person name="Larrondo L.F."/>
            <person name="Canessa P."/>
            <person name="Martinez D."/>
            <person name="Hibbett D."/>
            <person name="Schmoll M."/>
            <person name="Kubicek C.P."/>
            <person name="Martinez A.T."/>
            <person name="Yadav J."/>
            <person name="Master E."/>
            <person name="Magnuson J.K."/>
            <person name="James T."/>
            <person name="Yaver D."/>
            <person name="Berka R."/>
            <person name="Labutti K."/>
            <person name="Lipzen A."/>
            <person name="Aerts A."/>
            <person name="Barry K."/>
            <person name="Henrissat B."/>
            <person name="Blanchette R."/>
            <person name="Grigoriev I."/>
            <person name="Cullen D."/>
        </authorList>
    </citation>
    <scope>NUCLEOTIDE SEQUENCE [LARGE SCALE GENOMIC DNA]</scope>
    <source>
        <strain evidence="3 4">MAD-698-R-SB12</strain>
    </source>
</reference>
<dbReference type="RefSeq" id="XP_024339855.1">
    <property type="nucleotide sequence ID" value="XM_024479020.1"/>
</dbReference>
<keyword evidence="4" id="KW-1185">Reference proteome</keyword>
<dbReference type="EMBL" id="KZ110596">
    <property type="protein sequence ID" value="OSX63061.1"/>
    <property type="molecule type" value="Genomic_DNA"/>
</dbReference>
<keyword evidence="1" id="KW-0812">Transmembrane</keyword>
<accession>A0A1X6N368</accession>
<organism evidence="3 4">
    <name type="scientific">Postia placenta MAD-698-R-SB12</name>
    <dbReference type="NCBI Taxonomy" id="670580"/>
    <lineage>
        <taxon>Eukaryota</taxon>
        <taxon>Fungi</taxon>
        <taxon>Dikarya</taxon>
        <taxon>Basidiomycota</taxon>
        <taxon>Agaricomycotina</taxon>
        <taxon>Agaricomycetes</taxon>
        <taxon>Polyporales</taxon>
        <taxon>Adustoporiaceae</taxon>
        <taxon>Rhodonia</taxon>
    </lineage>
</organism>
<evidence type="ECO:0000313" key="3">
    <source>
        <dbReference type="EMBL" id="OSX63061.1"/>
    </source>
</evidence>
<keyword evidence="1" id="KW-0472">Membrane</keyword>
<dbReference type="Pfam" id="PF20151">
    <property type="entry name" value="DUF6533"/>
    <property type="match status" value="1"/>
</dbReference>
<feature type="transmembrane region" description="Helical" evidence="1">
    <location>
        <begin position="88"/>
        <end position="111"/>
    </location>
</feature>
<gene>
    <name evidence="3" type="ORF">POSPLADRAFT_1046395</name>
</gene>
<proteinExistence type="predicted"/>
<dbReference type="OrthoDB" id="2804471at2759"/>
<evidence type="ECO:0000256" key="1">
    <source>
        <dbReference type="SAM" id="Phobius"/>
    </source>
</evidence>
<dbReference type="Proteomes" id="UP000194127">
    <property type="component" value="Unassembled WGS sequence"/>
</dbReference>
<feature type="transmembrane region" description="Helical" evidence="1">
    <location>
        <begin position="48"/>
        <end position="68"/>
    </location>
</feature>
<dbReference type="InterPro" id="IPR045340">
    <property type="entry name" value="DUF6533"/>
</dbReference>
<evidence type="ECO:0000313" key="4">
    <source>
        <dbReference type="Proteomes" id="UP000194127"/>
    </source>
</evidence>
<evidence type="ECO:0000259" key="2">
    <source>
        <dbReference type="Pfam" id="PF20151"/>
    </source>
</evidence>
<feature type="transmembrane region" description="Helical" evidence="1">
    <location>
        <begin position="13"/>
        <end position="36"/>
    </location>
</feature>
<sequence length="227" mass="24875">MATSESLTDTLQLLVWTHSFLLAGVCLVLYEYIVTLSQEVSAMWQGKLTSATLIFFLNRYTTLAWGIFGTLLLFNSIKQSASSYTHLIFFWGSLNMIWQGIWAAFSALRVYAVSDRNYLLALLALLLGLVPVGTNAYTYAMSSPGHATLHTTKTLAVPGNEVPSAVANKLVIITHVSLISCDILVLAVTWASMLRLRRATGNAGERVAPLLTLLGRDVHKPVAIEMI</sequence>
<protein>
    <recommendedName>
        <fullName evidence="2">DUF6533 domain-containing protein</fullName>
    </recommendedName>
</protein>